<dbReference type="AlphaFoldDB" id="A0A7R8XEQ5"/>
<proteinExistence type="predicted"/>
<accession>A0A7R8XEQ5</accession>
<evidence type="ECO:0000313" key="1">
    <source>
        <dbReference type="EMBL" id="CAD7244904.1"/>
    </source>
</evidence>
<name>A0A7R8XEQ5_9CRUS</name>
<organism evidence="1">
    <name type="scientific">Darwinula stevensoni</name>
    <dbReference type="NCBI Taxonomy" id="69355"/>
    <lineage>
        <taxon>Eukaryota</taxon>
        <taxon>Metazoa</taxon>
        <taxon>Ecdysozoa</taxon>
        <taxon>Arthropoda</taxon>
        <taxon>Crustacea</taxon>
        <taxon>Oligostraca</taxon>
        <taxon>Ostracoda</taxon>
        <taxon>Podocopa</taxon>
        <taxon>Podocopida</taxon>
        <taxon>Darwinulocopina</taxon>
        <taxon>Darwinuloidea</taxon>
        <taxon>Darwinulidae</taxon>
        <taxon>Darwinula</taxon>
    </lineage>
</organism>
<sequence>MRWPGEVPTVDKETSKNVLKVLRENGVVWDEKSPPVILDTRPPGNISTGFLESLSVSLTGSLLHLPLLKQYGKL</sequence>
<protein>
    <submittedName>
        <fullName evidence="1">Uncharacterized protein</fullName>
    </submittedName>
</protein>
<dbReference type="EMBL" id="CAJPEV010000736">
    <property type="protein sequence ID" value="CAG0888059.1"/>
    <property type="molecule type" value="Genomic_DNA"/>
</dbReference>
<keyword evidence="2" id="KW-1185">Reference proteome</keyword>
<evidence type="ECO:0000313" key="2">
    <source>
        <dbReference type="Proteomes" id="UP000677054"/>
    </source>
</evidence>
<reference evidence="1" key="1">
    <citation type="submission" date="2020-11" db="EMBL/GenBank/DDBJ databases">
        <authorList>
            <person name="Tran Van P."/>
        </authorList>
    </citation>
    <scope>NUCLEOTIDE SEQUENCE</scope>
</reference>
<dbReference type="Proteomes" id="UP000677054">
    <property type="component" value="Unassembled WGS sequence"/>
</dbReference>
<gene>
    <name evidence="1" type="ORF">DSTB1V02_LOCUS4787</name>
</gene>
<dbReference type="EMBL" id="LR900253">
    <property type="protein sequence ID" value="CAD7244904.1"/>
    <property type="molecule type" value="Genomic_DNA"/>
</dbReference>